<dbReference type="GO" id="GO:0005829">
    <property type="term" value="C:cytosol"/>
    <property type="evidence" value="ECO:0007669"/>
    <property type="project" value="TreeGrafter"/>
</dbReference>
<name>D3L9K4_OENOE</name>
<dbReference type="GO" id="GO:0009234">
    <property type="term" value="P:menaquinone biosynthetic process"/>
    <property type="evidence" value="ECO:0007669"/>
    <property type="project" value="TreeGrafter"/>
</dbReference>
<dbReference type="Proteomes" id="UP000003075">
    <property type="component" value="Unassembled WGS sequence"/>
</dbReference>
<accession>D3L9K4</accession>
<feature type="compositionally biased region" description="Basic and acidic residues" evidence="2">
    <location>
        <begin position="13"/>
        <end position="29"/>
    </location>
</feature>
<gene>
    <name evidence="3" type="ORF">AWRIB429_1034</name>
</gene>
<comment type="caution">
    <text evidence="3">The sequence shown here is derived from an EMBL/GenBank/DDBJ whole genome shotgun (WGS) entry which is preliminary data.</text>
</comment>
<organism evidence="3 4">
    <name type="scientific">Oenococcus oeni AWRIB429</name>
    <dbReference type="NCBI Taxonomy" id="655225"/>
    <lineage>
        <taxon>Bacteria</taxon>
        <taxon>Bacillati</taxon>
        <taxon>Bacillota</taxon>
        <taxon>Bacilli</taxon>
        <taxon>Lactobacillales</taxon>
        <taxon>Lactobacillaceae</taxon>
        <taxon>Oenococcus</taxon>
    </lineage>
</organism>
<dbReference type="PANTHER" id="PTHR43113">
    <property type="entry name" value="NUCLEOSIDE-DIPHOSPHATE-SUGAR EPIMERASE"/>
    <property type="match status" value="1"/>
</dbReference>
<dbReference type="EMBL" id="ACSE01000018">
    <property type="protein sequence ID" value="EFD88438.1"/>
    <property type="molecule type" value="Genomic_DNA"/>
</dbReference>
<dbReference type="AlphaFoldDB" id="D3L9K4"/>
<dbReference type="PANTHER" id="PTHR43113:SF1">
    <property type="entry name" value="1,4-DIHYDROXY-2-NAPHTHOYL-COA SYNTHASE, PEROXISOMAL"/>
    <property type="match status" value="1"/>
</dbReference>
<comment type="similarity">
    <text evidence="1">Belongs to the enoyl-CoA hydratase/isomerase family.</text>
</comment>
<sequence length="37" mass="4304">MGGDATMLFYTTDEGKEGRDAFNEKRQPDFDQYPKFP</sequence>
<evidence type="ECO:0008006" key="5">
    <source>
        <dbReference type="Google" id="ProtNLM"/>
    </source>
</evidence>
<reference evidence="3 4" key="1">
    <citation type="journal article" date="2010" name="Appl. Microbiol. Biotechnol.">
        <title>Genotypic diversity in Oenococcus oeni by high-density microarray comparative genome hybridization and whole genome sequencing.</title>
        <authorList>
            <person name="Borneman A.R."/>
            <person name="Bartowsky E.J."/>
            <person name="McCarthy J."/>
            <person name="Chambers P.J."/>
        </authorList>
    </citation>
    <scope>NUCLEOTIDE SEQUENCE [LARGE SCALE GENOMIC DNA]</scope>
    <source>
        <strain evidence="3 4">AWRIB429</strain>
    </source>
</reference>
<proteinExistence type="inferred from homology"/>
<evidence type="ECO:0000256" key="1">
    <source>
        <dbReference type="ARBA" id="ARBA00005254"/>
    </source>
</evidence>
<evidence type="ECO:0000256" key="2">
    <source>
        <dbReference type="SAM" id="MobiDB-lite"/>
    </source>
</evidence>
<dbReference type="SUPFAM" id="SSF52096">
    <property type="entry name" value="ClpP/crotonase"/>
    <property type="match status" value="1"/>
</dbReference>
<dbReference type="Gene3D" id="1.10.12.10">
    <property type="entry name" value="Lyase 2-enoyl-coa Hydratase, Chain A, domain 2"/>
    <property type="match status" value="1"/>
</dbReference>
<feature type="region of interest" description="Disordered" evidence="2">
    <location>
        <begin position="1"/>
        <end position="37"/>
    </location>
</feature>
<protein>
    <recommendedName>
        <fullName evidence="5">1,4-dihydroxy-2-naphthoyl-CoA synthase</fullName>
    </recommendedName>
</protein>
<evidence type="ECO:0000313" key="4">
    <source>
        <dbReference type="Proteomes" id="UP000003075"/>
    </source>
</evidence>
<dbReference type="GO" id="GO:0008935">
    <property type="term" value="F:1,4-dihydroxy-2-naphthoyl-CoA synthase activity"/>
    <property type="evidence" value="ECO:0007669"/>
    <property type="project" value="TreeGrafter"/>
</dbReference>
<dbReference type="InterPro" id="IPR014748">
    <property type="entry name" value="Enoyl-CoA_hydra_C"/>
</dbReference>
<evidence type="ECO:0000313" key="3">
    <source>
        <dbReference type="EMBL" id="EFD88438.1"/>
    </source>
</evidence>
<dbReference type="InterPro" id="IPR029045">
    <property type="entry name" value="ClpP/crotonase-like_dom_sf"/>
</dbReference>